<dbReference type="GeneID" id="93292781"/>
<dbReference type="EMBL" id="UGGT01000001">
    <property type="protein sequence ID" value="STO20532.1"/>
    <property type="molecule type" value="Genomic_DNA"/>
</dbReference>
<reference evidence="2 3" key="1">
    <citation type="submission" date="2018-06" db="EMBL/GenBank/DDBJ databases">
        <authorList>
            <consortium name="Pathogen Informatics"/>
            <person name="Doyle S."/>
        </authorList>
    </citation>
    <scope>NUCLEOTIDE SEQUENCE [LARGE SCALE GENOMIC DNA]</scope>
    <source>
        <strain evidence="2 3">NCTC11370</strain>
    </source>
</reference>
<protein>
    <submittedName>
        <fullName evidence="2">Uncharacterized protein</fullName>
    </submittedName>
</protein>
<proteinExistence type="predicted"/>
<accession>A0A377G6U1</accession>
<sequence>MAASQRNKELISRLLTNYNKLSGWRRWLFPIKFTEATQEEDTFTLCHVLLNSWFSSFWRAVFPFLDSFAQSDLYHSCRVVDNFGLLTEANFNLVAAHENPNVLWDALTSISIYHKEKFYDKFQLDLVFFSGSRAQANFQRIVIHKNPTALIDAFDSYFSYSDFILQSASVHNLNTILQTDLDTIATSSDAPSQVVDALHLLYCSQKKIEEVDRLLITQNPSLKMVQALCFVKQAGLLRGELSQAIRDLLIKSSNPFDSISIVYYLQLEGVLTGKMGQEICTGEAIAYSPKEIPQALKALQDFHLSSDENRFKLLTACYSPSILINILACLQENNLLAEPITCQLNFDLAFKNAYLRAFGSMVSSLHLAGLLDLESRGQENYFKITEFGEALAPLLLLLSKNNLLNQEIFDRINQHKTCLGLHLWQNIPTDAFREEHILEVLRICDDRSTSQLSKMSSCIRYIKNTILKKEQVRPSSDEPTPADNKNDMDATPSFTV</sequence>
<evidence type="ECO:0000313" key="2">
    <source>
        <dbReference type="EMBL" id="STO20532.1"/>
    </source>
</evidence>
<dbReference type="Proteomes" id="UP000254554">
    <property type="component" value="Unassembled WGS sequence"/>
</dbReference>
<gene>
    <name evidence="2" type="ORF">NCTC11370_00590</name>
</gene>
<dbReference type="AlphaFoldDB" id="A0A377G6U1"/>
<name>A0A377G6U1_9GAMM</name>
<dbReference type="STRING" id="1094715.GCA_000236165_01831"/>
<feature type="region of interest" description="Disordered" evidence="1">
    <location>
        <begin position="470"/>
        <end position="496"/>
    </location>
</feature>
<dbReference type="RefSeq" id="WP_010652738.1">
    <property type="nucleotide sequence ID" value="NZ_JAPHOO010000002.1"/>
</dbReference>
<organism evidence="2 3">
    <name type="scientific">Fluoribacter dumoffii</name>
    <dbReference type="NCBI Taxonomy" id="463"/>
    <lineage>
        <taxon>Bacteria</taxon>
        <taxon>Pseudomonadati</taxon>
        <taxon>Pseudomonadota</taxon>
        <taxon>Gammaproteobacteria</taxon>
        <taxon>Legionellales</taxon>
        <taxon>Legionellaceae</taxon>
        <taxon>Fluoribacter</taxon>
    </lineage>
</organism>
<evidence type="ECO:0000256" key="1">
    <source>
        <dbReference type="SAM" id="MobiDB-lite"/>
    </source>
</evidence>
<evidence type="ECO:0000313" key="3">
    <source>
        <dbReference type="Proteomes" id="UP000254554"/>
    </source>
</evidence>
<keyword evidence="3" id="KW-1185">Reference proteome</keyword>